<feature type="region of interest" description="Disordered" evidence="1">
    <location>
        <begin position="733"/>
        <end position="779"/>
    </location>
</feature>
<dbReference type="Pfam" id="PF22706">
    <property type="entry name" value="Tex_central_region"/>
    <property type="match status" value="1"/>
</dbReference>
<organism evidence="3 4">
    <name type="scientific">Vibrio algarum</name>
    <dbReference type="NCBI Taxonomy" id="3020714"/>
    <lineage>
        <taxon>Bacteria</taxon>
        <taxon>Pseudomonadati</taxon>
        <taxon>Pseudomonadota</taxon>
        <taxon>Gammaproteobacteria</taxon>
        <taxon>Vibrionales</taxon>
        <taxon>Vibrionaceae</taxon>
        <taxon>Vibrio</taxon>
    </lineage>
</organism>
<evidence type="ECO:0000259" key="2">
    <source>
        <dbReference type="PROSITE" id="PS50126"/>
    </source>
</evidence>
<dbReference type="InterPro" id="IPR023319">
    <property type="entry name" value="Tex-like_HTH_dom_sf"/>
</dbReference>
<accession>A0ABT4YLR4</accession>
<dbReference type="SMART" id="SM00316">
    <property type="entry name" value="S1"/>
    <property type="match status" value="1"/>
</dbReference>
<dbReference type="InterPro" id="IPR041692">
    <property type="entry name" value="HHH_9"/>
</dbReference>
<dbReference type="PANTHER" id="PTHR10724">
    <property type="entry name" value="30S RIBOSOMAL PROTEIN S1"/>
    <property type="match status" value="1"/>
</dbReference>
<evidence type="ECO:0000256" key="1">
    <source>
        <dbReference type="SAM" id="MobiDB-lite"/>
    </source>
</evidence>
<keyword evidence="4" id="KW-1185">Reference proteome</keyword>
<sequence>MSQTLSQQQNTAQHLSQLIAKELNVRVEQVTATINLIDEGSTIPFIARYRKEVTGGLDDTQLRNLDARLSYLRELNERRKTILKSINDQGKLTAKLENDINQADSKTRLEDLYLPYKPKRRTKGQIAIEAGLEPLATTLWKEAQSDPETEAKQYINPEKGIIDTKSALDGARSIIMEQIAENADLISKLRQYLSTQAEIVSRVIEGKEQEGQKFKDYFEHNEKLSKTPSHRALAMLRGRNEGFLQLSMNADPNQDESIRSSYCEEIITNHYGINLSDTAANKWRKQVISWAWRIKISTHMETEMMGAMKERSEMDAIEVFASNLKDLLMAAPAGPKATLGLDPGLRTGSKIAVVDATGKVLATDTIYPHQPHNQIDKSAHVIEKLIKQHGVDLIAIGNGTASRETDDFVANTLKKANLSTQKIIVSEAGASVYSASELAANEFPNMDVSLRGAVSIARRLQDPLAELVKIDPKSIGVGQYQHDVSQAALAKRLNAVVEDCVNAVGVDVNTASSALLNRVAGLSNTIAENIVKYRDENGRFETRTTLKKVARLGPKAFEQCAGFLRIMDGKNPLDASSVHPEAYPVVKLVAEKNNKPIKALIGDTPFLRSLNAIDYTDNTFGVPTVTDIIKELDKPGRDPRPEFKTATFADGINAISDLEPGMILEGVVSNVANFGAFVDIGVHQDGLVHISALTDRYVADPREIVKAGDIVKVKVLEVEVQRKRIALSMRLTDEPGQANKAQVKRNTNTERNNKPKNSGSQNQSFGNSAFADAFKKAKR</sequence>
<name>A0ABT4YLR4_9VIBR</name>
<feature type="compositionally biased region" description="Low complexity" evidence="1">
    <location>
        <begin position="757"/>
        <end position="768"/>
    </location>
</feature>
<reference evidence="3 4" key="1">
    <citation type="submission" date="2023-01" db="EMBL/GenBank/DDBJ databases">
        <title>Vibrio sp. KJ40-1 sp.nov, isolated from marine algae.</title>
        <authorList>
            <person name="Butt M."/>
            <person name="Kim J.M.J."/>
            <person name="Jeon C.O.C."/>
        </authorList>
    </citation>
    <scope>NUCLEOTIDE SEQUENCE [LARGE SCALE GENOMIC DNA]</scope>
    <source>
        <strain evidence="3 4">KJ40-1</strain>
    </source>
</reference>
<dbReference type="InterPro" id="IPR018974">
    <property type="entry name" value="Tex-like_N"/>
</dbReference>
<dbReference type="InterPro" id="IPR012340">
    <property type="entry name" value="NA-bd_OB-fold"/>
</dbReference>
<dbReference type="Pfam" id="PF09371">
    <property type="entry name" value="Tex_N"/>
    <property type="match status" value="1"/>
</dbReference>
<dbReference type="Gene3D" id="1.10.3500.10">
    <property type="entry name" value="Tex N-terminal region-like"/>
    <property type="match status" value="1"/>
</dbReference>
<dbReference type="Gene3D" id="1.10.150.310">
    <property type="entry name" value="Tex RuvX-like domain-like"/>
    <property type="match status" value="1"/>
</dbReference>
<gene>
    <name evidence="3" type="ORF">PGX00_01485</name>
</gene>
<dbReference type="InterPro" id="IPR010994">
    <property type="entry name" value="RuvA_2-like"/>
</dbReference>
<evidence type="ECO:0000313" key="3">
    <source>
        <dbReference type="EMBL" id="MDB1122486.1"/>
    </source>
</evidence>
<dbReference type="SMART" id="SM00732">
    <property type="entry name" value="YqgFc"/>
    <property type="match status" value="1"/>
</dbReference>
<dbReference type="Pfam" id="PF12836">
    <property type="entry name" value="HHH_3"/>
    <property type="match status" value="1"/>
</dbReference>
<dbReference type="SUPFAM" id="SSF50249">
    <property type="entry name" value="Nucleic acid-binding proteins"/>
    <property type="match status" value="1"/>
</dbReference>
<dbReference type="Pfam" id="PF00575">
    <property type="entry name" value="S1"/>
    <property type="match status" value="1"/>
</dbReference>
<dbReference type="InterPro" id="IPR012337">
    <property type="entry name" value="RNaseH-like_sf"/>
</dbReference>
<proteinExistence type="predicted"/>
<dbReference type="InterPro" id="IPR044146">
    <property type="entry name" value="S1_Tex"/>
</dbReference>
<dbReference type="Pfam" id="PF16921">
    <property type="entry name" value="Tex_YqgF"/>
    <property type="match status" value="1"/>
</dbReference>
<dbReference type="Pfam" id="PF17674">
    <property type="entry name" value="HHH_9"/>
    <property type="match status" value="1"/>
</dbReference>
<dbReference type="InterPro" id="IPR032639">
    <property type="entry name" value="Tex_YqgF"/>
</dbReference>
<dbReference type="Gene3D" id="1.10.10.650">
    <property type="entry name" value="RuvA domain 2-like"/>
    <property type="match status" value="1"/>
</dbReference>
<dbReference type="SUPFAM" id="SSF158832">
    <property type="entry name" value="Tex N-terminal region-like"/>
    <property type="match status" value="1"/>
</dbReference>
<dbReference type="SUPFAM" id="SSF53098">
    <property type="entry name" value="Ribonuclease H-like"/>
    <property type="match status" value="1"/>
</dbReference>
<dbReference type="CDD" id="cd05685">
    <property type="entry name" value="S1_Tex"/>
    <property type="match status" value="1"/>
</dbReference>
<dbReference type="InterPro" id="IPR050437">
    <property type="entry name" value="Ribos_protein_bS1-like"/>
</dbReference>
<dbReference type="InterPro" id="IPR037027">
    <property type="entry name" value="YqgF/RNaseH-like_dom_sf"/>
</dbReference>
<dbReference type="InterPro" id="IPR023323">
    <property type="entry name" value="Tex-like_dom_sf"/>
</dbReference>
<dbReference type="InterPro" id="IPR006641">
    <property type="entry name" value="YqgF/RNaseH-like_dom"/>
</dbReference>
<dbReference type="Proteomes" id="UP001210678">
    <property type="component" value="Unassembled WGS sequence"/>
</dbReference>
<dbReference type="Gene3D" id="3.30.420.140">
    <property type="entry name" value="YqgF/RNase H-like domain"/>
    <property type="match status" value="1"/>
</dbReference>
<feature type="domain" description="S1 motif" evidence="2">
    <location>
        <begin position="661"/>
        <end position="730"/>
    </location>
</feature>
<dbReference type="EMBL" id="JAQLOI010000001">
    <property type="protein sequence ID" value="MDB1122486.1"/>
    <property type="molecule type" value="Genomic_DNA"/>
</dbReference>
<dbReference type="Gene3D" id="2.40.50.140">
    <property type="entry name" value="Nucleic acid-binding proteins"/>
    <property type="match status" value="1"/>
</dbReference>
<dbReference type="SUPFAM" id="SSF47781">
    <property type="entry name" value="RuvA domain 2-like"/>
    <property type="match status" value="2"/>
</dbReference>
<comment type="caution">
    <text evidence="3">The sequence shown here is derived from an EMBL/GenBank/DDBJ whole genome shotgun (WGS) entry which is preliminary data.</text>
</comment>
<dbReference type="PROSITE" id="PS50126">
    <property type="entry name" value="S1"/>
    <property type="match status" value="1"/>
</dbReference>
<evidence type="ECO:0000313" key="4">
    <source>
        <dbReference type="Proteomes" id="UP001210678"/>
    </source>
</evidence>
<dbReference type="InterPro" id="IPR055179">
    <property type="entry name" value="Tex-like_central_region"/>
</dbReference>
<protein>
    <submittedName>
        <fullName evidence="3">Tex family protein</fullName>
    </submittedName>
</protein>
<dbReference type="PANTHER" id="PTHR10724:SF10">
    <property type="entry name" value="S1 RNA-BINDING DOMAIN-CONTAINING PROTEIN 1"/>
    <property type="match status" value="1"/>
</dbReference>
<dbReference type="InterPro" id="IPR003029">
    <property type="entry name" value="S1_domain"/>
</dbReference>